<keyword evidence="9" id="KW-1185">Reference proteome</keyword>
<dbReference type="GO" id="GO:0005525">
    <property type="term" value="F:GTP binding"/>
    <property type="evidence" value="ECO:0007669"/>
    <property type="project" value="TreeGrafter"/>
</dbReference>
<accession>A0A4D6MYG9</accession>
<reference evidence="8 9" key="1">
    <citation type="submission" date="2019-04" db="EMBL/GenBank/DDBJ databases">
        <title>An improved genome assembly and genetic linkage map for asparagus bean, Vigna unguiculata ssp. sesquipedialis.</title>
        <authorList>
            <person name="Xia Q."/>
            <person name="Zhang R."/>
            <person name="Dong Y."/>
        </authorList>
    </citation>
    <scope>NUCLEOTIDE SEQUENCE [LARGE SCALE GENOMIC DNA]</scope>
    <source>
        <tissue evidence="8">Leaf</tissue>
    </source>
</reference>
<dbReference type="InterPro" id="IPR001474">
    <property type="entry name" value="GTP_CycHdrlase_I"/>
</dbReference>
<dbReference type="EC" id="3.5.4.16" evidence="3"/>
<dbReference type="PANTHER" id="PTHR11109:SF13">
    <property type="entry name" value="GTP CYCLOHYDROLASE 1"/>
    <property type="match status" value="1"/>
</dbReference>
<sequence>MEHLGEVGLKRENGVRMCDGKEWFEKETSTTSIEDAVKVLLMGLGEDINREGIRKTPLRVAKALREGTRGYVQSVKEIVEGALFPEAGVENNKVGDAGGVGGVVIVRDLEFYSYCESCMLPFYFKCHVGYVPSAQRVLGLSKLSRVTNVFAKRLQEPQRLANEVCSALHEGIQPTGVAVVLQCKHIPFPDMESNSLGSNHKGVVGILVSSGSGVFENKDANLWADFFGLLNFRGIDKDKILDKGSMDDQCWCPSLSSKVSSENEELNPAMLTAVASILKSLGEDPTRKELEGTPARYTKWLMNFKCSSIERALNCWLGIRTNGALNTNEGLGFDEKLHSELNLPFLSQCEHHLLPFHGVVHIGYFVSKGFHPIEKSLLQSIVHFYGIKLQVQERVTKQIAETISPLIGGNVIVVVEASHTCMISRGIEKFGSNTATIAALGRFSTDLAARAAGSIYQKKLGLDHCLTEDRDTKRKPGLDHCPVEGRDTKRKPGLDHCLIEGRYTKRNLGLTIASQRGEIPKENLGSTIASQMADIPKKTWARPLPRREPRYQKKTWARPLPRRGPRYQKKTWARPLPRRGPIYQKKPGLDHCLTEGRDTKRKPGLDHCLIEGRDTKRNLGLTIASQRGEIPKENLGSTIAS</sequence>
<dbReference type="FunFam" id="3.30.1130.10:FF:000007">
    <property type="entry name" value="GTP cyclohydrolase 1"/>
    <property type="match status" value="1"/>
</dbReference>
<dbReference type="Gene3D" id="3.30.1130.10">
    <property type="match status" value="2"/>
</dbReference>
<dbReference type="GO" id="GO:0005737">
    <property type="term" value="C:cytoplasm"/>
    <property type="evidence" value="ECO:0007669"/>
    <property type="project" value="TreeGrafter"/>
</dbReference>
<comment type="pathway">
    <text evidence="1">Cofactor biosynthesis; 7,8-dihydroneopterin triphosphate biosynthesis; 7,8-dihydroneopterin triphosphate from GTP: step 1/1.</text>
</comment>
<dbReference type="InterPro" id="IPR043133">
    <property type="entry name" value="GTP-CH-I_C/QueF"/>
</dbReference>
<evidence type="ECO:0000256" key="3">
    <source>
        <dbReference type="ARBA" id="ARBA00012715"/>
    </source>
</evidence>
<keyword evidence="5 8" id="KW-0378">Hydrolase</keyword>
<evidence type="ECO:0000256" key="4">
    <source>
        <dbReference type="ARBA" id="ARBA00017272"/>
    </source>
</evidence>
<evidence type="ECO:0000313" key="8">
    <source>
        <dbReference type="EMBL" id="QCE04925.1"/>
    </source>
</evidence>
<dbReference type="GO" id="GO:0003934">
    <property type="term" value="F:GTP cyclohydrolase I activity"/>
    <property type="evidence" value="ECO:0007669"/>
    <property type="project" value="UniProtKB-EC"/>
</dbReference>
<dbReference type="AlphaFoldDB" id="A0A4D6MYG9"/>
<name>A0A4D6MYG9_VIGUN</name>
<dbReference type="EMBL" id="CP039352">
    <property type="protein sequence ID" value="QCE04925.1"/>
    <property type="molecule type" value="Genomic_DNA"/>
</dbReference>
<dbReference type="InterPro" id="IPR043134">
    <property type="entry name" value="GTP-CH-I_N"/>
</dbReference>
<gene>
    <name evidence="8" type="ORF">DEO72_LG8g2967</name>
</gene>
<dbReference type="SUPFAM" id="SSF55620">
    <property type="entry name" value="Tetrahydrobiopterin biosynthesis enzymes-like"/>
    <property type="match status" value="2"/>
</dbReference>
<dbReference type="PANTHER" id="PTHR11109">
    <property type="entry name" value="GTP CYCLOHYDROLASE I"/>
    <property type="match status" value="1"/>
</dbReference>
<evidence type="ECO:0000256" key="6">
    <source>
        <dbReference type="ARBA" id="ARBA00030854"/>
    </source>
</evidence>
<evidence type="ECO:0000259" key="7">
    <source>
        <dbReference type="Pfam" id="PF01227"/>
    </source>
</evidence>
<evidence type="ECO:0000256" key="5">
    <source>
        <dbReference type="ARBA" id="ARBA00022801"/>
    </source>
</evidence>
<dbReference type="UniPathway" id="UPA00848">
    <property type="reaction ID" value="UER00151"/>
</dbReference>
<evidence type="ECO:0000313" key="9">
    <source>
        <dbReference type="Proteomes" id="UP000501690"/>
    </source>
</evidence>
<evidence type="ECO:0000256" key="1">
    <source>
        <dbReference type="ARBA" id="ARBA00005080"/>
    </source>
</evidence>
<proteinExistence type="inferred from homology"/>
<feature type="domain" description="GTP cyclohydrolase I" evidence="7">
    <location>
        <begin position="33"/>
        <end position="186"/>
    </location>
</feature>
<comment type="similarity">
    <text evidence="2">Belongs to the GTP cyclohydrolase I family.</text>
</comment>
<evidence type="ECO:0000256" key="2">
    <source>
        <dbReference type="ARBA" id="ARBA00008085"/>
    </source>
</evidence>
<dbReference type="InterPro" id="IPR020602">
    <property type="entry name" value="GTP_CycHdrlase_I_dom"/>
</dbReference>
<feature type="domain" description="GTP cyclohydrolase I" evidence="7">
    <location>
        <begin position="272"/>
        <end position="451"/>
    </location>
</feature>
<dbReference type="Pfam" id="PF01227">
    <property type="entry name" value="GTP_cyclohydroI"/>
    <property type="match status" value="2"/>
</dbReference>
<dbReference type="Gene3D" id="1.10.286.10">
    <property type="match status" value="2"/>
</dbReference>
<dbReference type="GO" id="GO:0008270">
    <property type="term" value="F:zinc ion binding"/>
    <property type="evidence" value="ECO:0007669"/>
    <property type="project" value="TreeGrafter"/>
</dbReference>
<dbReference type="GO" id="GO:0006729">
    <property type="term" value="P:tetrahydrobiopterin biosynthetic process"/>
    <property type="evidence" value="ECO:0007669"/>
    <property type="project" value="TreeGrafter"/>
</dbReference>
<protein>
    <recommendedName>
        <fullName evidence="4">GTP cyclohydrolase 1</fullName>
        <ecNumber evidence="3">3.5.4.16</ecNumber>
    </recommendedName>
    <alternativeName>
        <fullName evidence="6">GTP cyclohydrolase I</fullName>
    </alternativeName>
</protein>
<dbReference type="Proteomes" id="UP000501690">
    <property type="component" value="Linkage Group LG8"/>
</dbReference>
<dbReference type="GO" id="GO:0046654">
    <property type="term" value="P:tetrahydrofolate biosynthetic process"/>
    <property type="evidence" value="ECO:0007669"/>
    <property type="project" value="InterPro"/>
</dbReference>
<organism evidence="8 9">
    <name type="scientific">Vigna unguiculata</name>
    <name type="common">Cowpea</name>
    <dbReference type="NCBI Taxonomy" id="3917"/>
    <lineage>
        <taxon>Eukaryota</taxon>
        <taxon>Viridiplantae</taxon>
        <taxon>Streptophyta</taxon>
        <taxon>Embryophyta</taxon>
        <taxon>Tracheophyta</taxon>
        <taxon>Spermatophyta</taxon>
        <taxon>Magnoliopsida</taxon>
        <taxon>eudicotyledons</taxon>
        <taxon>Gunneridae</taxon>
        <taxon>Pentapetalae</taxon>
        <taxon>rosids</taxon>
        <taxon>fabids</taxon>
        <taxon>Fabales</taxon>
        <taxon>Fabaceae</taxon>
        <taxon>Papilionoideae</taxon>
        <taxon>50 kb inversion clade</taxon>
        <taxon>NPAAA clade</taxon>
        <taxon>indigoferoid/millettioid clade</taxon>
        <taxon>Phaseoleae</taxon>
        <taxon>Vigna</taxon>
    </lineage>
</organism>